<dbReference type="InterPro" id="IPR004843">
    <property type="entry name" value="Calcineurin-like_PHP"/>
</dbReference>
<dbReference type="Pfam" id="PF00149">
    <property type="entry name" value="Metallophos"/>
    <property type="match status" value="1"/>
</dbReference>
<sequence length="698" mass="79473">MCEKAKILDDFEHGDRSRYLTNHQFVSSYDLSLSTEQARFGRYSLKLFYHFGGWQSGNGAMYIRFKEGLITERMPKKLGVWVLGDGYSPWLRATLLDGNGERKWVNLTNENINWKGWKYVDTPIDSQWTLPLQLEQIYAVEKNKELQGDTHYTGCIYVDHIRFVYEDSEDLVGPEFYDISPRCPVIYKDHFTFLAKVVDVQTGVDPKSIWMTVNGEKVDFTYDPENQQIEYLFEKVQTGVYHVHVEAMDHAGNRSLPCVDKTYTIDLSPDLDPPIFSKVTPTETVVERTGTPRITFHLMDQKSGVNPDSIEVLLNGEKLEVYFDIDTGWGYALPLNKLVSGEHILQITAQDCAGNSTVPLKRKFRVQTLPEPVGKQEIFIIPDTHSFDCGMKAFQLSAEKEPAFIIQMGDMVDQSLQAEYKSLSIIFSNMEKKIPIFTTPGNHEAFQGTLDLYRDMFGSPTYHMEYGDTLFVFLNSAFDQSITASDSTQFHYLQRLLNDQQKQNVIIVTHVPTRDDFGTAHQMEEKDARKLEKILSRYKERQPSVSIMVLFGHLHVLRQWTLNGVDYIITGNGASKGYVGPEKGNILGQGIVTLDKDKVNYRFIPYEQTMYLVHERVKDGILRLHVGDTVKLQIMSPEATGTDFTQYPAIPKSWETGNENVAKVDSSGQVEAVSIGATSIRVRIGDQQATIQLEVVDN</sequence>
<feature type="domain" description="Calcineurin-like phosphoesterase" evidence="1">
    <location>
        <begin position="378"/>
        <end position="556"/>
    </location>
</feature>
<dbReference type="SUPFAM" id="SSF49373">
    <property type="entry name" value="Invasin/intimin cell-adhesion fragments"/>
    <property type="match status" value="1"/>
</dbReference>
<accession>A0ABQ4KE21</accession>
<organism evidence="2 3">
    <name type="scientific">Lederbergia ruris</name>
    <dbReference type="NCBI Taxonomy" id="217495"/>
    <lineage>
        <taxon>Bacteria</taxon>
        <taxon>Bacillati</taxon>
        <taxon>Bacillota</taxon>
        <taxon>Bacilli</taxon>
        <taxon>Bacillales</taxon>
        <taxon>Bacillaceae</taxon>
        <taxon>Lederbergia</taxon>
    </lineage>
</organism>
<reference evidence="2 3" key="1">
    <citation type="submission" date="2021-03" db="EMBL/GenBank/DDBJ databases">
        <title>Antimicrobial resistance genes in bacteria isolated from Japanese honey, and their potential for conferring macrolide and lincosamide resistance in the American foulbrood pathogen Paenibacillus larvae.</title>
        <authorList>
            <person name="Okamoto M."/>
            <person name="Kumagai M."/>
            <person name="Kanamori H."/>
            <person name="Takamatsu D."/>
        </authorList>
    </citation>
    <scope>NUCLEOTIDE SEQUENCE [LARGE SCALE GENOMIC DNA]</scope>
    <source>
        <strain evidence="2 3">J8TS2</strain>
    </source>
</reference>
<comment type="caution">
    <text evidence="2">The sequence shown here is derived from an EMBL/GenBank/DDBJ whole genome shotgun (WGS) entry which is preliminary data.</text>
</comment>
<dbReference type="EMBL" id="BORB01000003">
    <property type="protein sequence ID" value="GIN56198.1"/>
    <property type="molecule type" value="Genomic_DNA"/>
</dbReference>
<dbReference type="SUPFAM" id="SSF56300">
    <property type="entry name" value="Metallo-dependent phosphatases"/>
    <property type="match status" value="1"/>
</dbReference>
<evidence type="ECO:0000313" key="3">
    <source>
        <dbReference type="Proteomes" id="UP000679950"/>
    </source>
</evidence>
<dbReference type="Gene3D" id="2.60.120.430">
    <property type="entry name" value="Galactose-binding lectin"/>
    <property type="match status" value="1"/>
</dbReference>
<dbReference type="PANTHER" id="PTHR43143:SF1">
    <property type="entry name" value="SERINE_THREONINE-PROTEIN PHOSPHATASE CPPED1"/>
    <property type="match status" value="1"/>
</dbReference>
<dbReference type="InterPro" id="IPR008964">
    <property type="entry name" value="Invasin/intimin_cell_adhesion"/>
</dbReference>
<dbReference type="Gene3D" id="3.60.21.10">
    <property type="match status" value="1"/>
</dbReference>
<name>A0ABQ4KE21_9BACI</name>
<dbReference type="PANTHER" id="PTHR43143">
    <property type="entry name" value="METALLOPHOSPHOESTERASE, CALCINEURIN SUPERFAMILY"/>
    <property type="match status" value="1"/>
</dbReference>
<proteinExistence type="predicted"/>
<keyword evidence="3" id="KW-1185">Reference proteome</keyword>
<dbReference type="Proteomes" id="UP000679950">
    <property type="component" value="Unassembled WGS sequence"/>
</dbReference>
<evidence type="ECO:0000259" key="1">
    <source>
        <dbReference type="Pfam" id="PF00149"/>
    </source>
</evidence>
<dbReference type="InterPro" id="IPR051918">
    <property type="entry name" value="STPP_CPPED1"/>
</dbReference>
<protein>
    <recommendedName>
        <fullName evidence="1">Calcineurin-like phosphoesterase domain-containing protein</fullName>
    </recommendedName>
</protein>
<dbReference type="InterPro" id="IPR029052">
    <property type="entry name" value="Metallo-depent_PP-like"/>
</dbReference>
<dbReference type="Gene3D" id="2.60.40.1080">
    <property type="match status" value="1"/>
</dbReference>
<evidence type="ECO:0000313" key="2">
    <source>
        <dbReference type="EMBL" id="GIN56198.1"/>
    </source>
</evidence>
<dbReference type="RefSeq" id="WP_212965377.1">
    <property type="nucleotide sequence ID" value="NZ_BORB01000003.1"/>
</dbReference>
<gene>
    <name evidence="2" type="ORF">J8TS2_05170</name>
</gene>